<dbReference type="OrthoDB" id="2662123at2"/>
<dbReference type="STRING" id="457570.Nther_2545"/>
<feature type="transmembrane region" description="Helical" evidence="1">
    <location>
        <begin position="6"/>
        <end position="23"/>
    </location>
</feature>
<dbReference type="eggNOG" id="ENOG5033A90">
    <property type="taxonomic scope" value="Bacteria"/>
</dbReference>
<organism evidence="2 3">
    <name type="scientific">Natranaerobius thermophilus (strain ATCC BAA-1301 / DSM 18059 / JW/NM-WN-LF)</name>
    <dbReference type="NCBI Taxonomy" id="457570"/>
    <lineage>
        <taxon>Bacteria</taxon>
        <taxon>Bacillati</taxon>
        <taxon>Bacillota</taxon>
        <taxon>Clostridia</taxon>
        <taxon>Natranaerobiales</taxon>
        <taxon>Natranaerobiaceae</taxon>
        <taxon>Natranaerobius</taxon>
    </lineage>
</organism>
<accession>B2A1Q7</accession>
<keyword evidence="1" id="KW-1133">Transmembrane helix</keyword>
<dbReference type="Pfam" id="PF12841">
    <property type="entry name" value="YvrJ"/>
    <property type="match status" value="1"/>
</dbReference>
<keyword evidence="1" id="KW-0472">Membrane</keyword>
<reference evidence="2 3" key="1">
    <citation type="submission" date="2008-04" db="EMBL/GenBank/DDBJ databases">
        <title>Complete sequence of chromosome of Natranaerobius thermophilus JW/NM-WN-LF.</title>
        <authorList>
            <consortium name="US DOE Joint Genome Institute"/>
            <person name="Copeland A."/>
            <person name="Lucas S."/>
            <person name="Lapidus A."/>
            <person name="Glavina del Rio T."/>
            <person name="Dalin E."/>
            <person name="Tice H."/>
            <person name="Bruce D."/>
            <person name="Goodwin L."/>
            <person name="Pitluck S."/>
            <person name="Chertkov O."/>
            <person name="Brettin T."/>
            <person name="Detter J.C."/>
            <person name="Han C."/>
            <person name="Kuske C.R."/>
            <person name="Schmutz J."/>
            <person name="Larimer F."/>
            <person name="Land M."/>
            <person name="Hauser L."/>
            <person name="Kyrpides N."/>
            <person name="Lykidis A."/>
            <person name="Mesbah N.M."/>
            <person name="Wiegel J."/>
        </authorList>
    </citation>
    <scope>NUCLEOTIDE SEQUENCE [LARGE SCALE GENOMIC DNA]</scope>
    <source>
        <strain evidence="3">ATCC BAA-1301 / DSM 18059 / JW/NM-WN-LF</strain>
    </source>
</reference>
<keyword evidence="3" id="KW-1185">Reference proteome</keyword>
<dbReference type="InterPro" id="IPR024419">
    <property type="entry name" value="YvrJ"/>
</dbReference>
<evidence type="ECO:0000313" key="2">
    <source>
        <dbReference type="EMBL" id="ACB86104.1"/>
    </source>
</evidence>
<name>B2A1Q7_NATTJ</name>
<evidence type="ECO:0000256" key="1">
    <source>
        <dbReference type="SAM" id="Phobius"/>
    </source>
</evidence>
<evidence type="ECO:0000313" key="3">
    <source>
        <dbReference type="Proteomes" id="UP000001683"/>
    </source>
</evidence>
<reference evidence="2 3" key="2">
    <citation type="journal article" date="2011" name="J. Bacteriol.">
        <title>Complete genome sequence of the anaerobic, halophilic alkalithermophile Natranaerobius thermophilus JW/NM-WN-LF.</title>
        <authorList>
            <person name="Zhao B."/>
            <person name="Mesbah N.M."/>
            <person name="Dalin E."/>
            <person name="Goodwin L."/>
            <person name="Nolan M."/>
            <person name="Pitluck S."/>
            <person name="Chertkov O."/>
            <person name="Brettin T.S."/>
            <person name="Han J."/>
            <person name="Larimer F.W."/>
            <person name="Land M.L."/>
            <person name="Hauser L."/>
            <person name="Kyrpides N."/>
            <person name="Wiegel J."/>
        </authorList>
    </citation>
    <scope>NUCLEOTIDE SEQUENCE [LARGE SCALE GENOMIC DNA]</scope>
    <source>
        <strain evidence="3">ATCC BAA-1301 / DSM 18059 / JW/NM-WN-LF</strain>
    </source>
</reference>
<keyword evidence="1" id="KW-0812">Transmembrane</keyword>
<dbReference type="Proteomes" id="UP000001683">
    <property type="component" value="Chromosome"/>
</dbReference>
<gene>
    <name evidence="2" type="ordered locus">Nther_2545</name>
</gene>
<protein>
    <recommendedName>
        <fullName evidence="4">YvrJ family protein</fullName>
    </recommendedName>
</protein>
<dbReference type="AlphaFoldDB" id="B2A1Q7"/>
<dbReference type="RefSeq" id="WP_012448947.1">
    <property type="nucleotide sequence ID" value="NC_010718.1"/>
</dbReference>
<dbReference type="InParanoid" id="B2A1Q7"/>
<evidence type="ECO:0008006" key="4">
    <source>
        <dbReference type="Google" id="ProtNLM"/>
    </source>
</evidence>
<dbReference type="KEGG" id="nth:Nther_2545"/>
<dbReference type="HOGENOM" id="CLU_198854_4_0_9"/>
<proteinExistence type="predicted"/>
<sequence length="54" mass="5902">MEELTSLVGNVGFPIAVSIYLLVRVEAKLTELTGSITELSRVIELERGKLMGKP</sequence>
<dbReference type="EMBL" id="CP001034">
    <property type="protein sequence ID" value="ACB86104.1"/>
    <property type="molecule type" value="Genomic_DNA"/>
</dbReference>